<organism evidence="2 3">
    <name type="scientific">Caerostris darwini</name>
    <dbReference type="NCBI Taxonomy" id="1538125"/>
    <lineage>
        <taxon>Eukaryota</taxon>
        <taxon>Metazoa</taxon>
        <taxon>Ecdysozoa</taxon>
        <taxon>Arthropoda</taxon>
        <taxon>Chelicerata</taxon>
        <taxon>Arachnida</taxon>
        <taxon>Araneae</taxon>
        <taxon>Araneomorphae</taxon>
        <taxon>Entelegynae</taxon>
        <taxon>Araneoidea</taxon>
        <taxon>Araneidae</taxon>
        <taxon>Caerostris</taxon>
    </lineage>
</organism>
<name>A0AAV4SVD8_9ARAC</name>
<reference evidence="2 3" key="1">
    <citation type="submission" date="2021-06" db="EMBL/GenBank/DDBJ databases">
        <title>Caerostris darwini draft genome.</title>
        <authorList>
            <person name="Kono N."/>
            <person name="Arakawa K."/>
        </authorList>
    </citation>
    <scope>NUCLEOTIDE SEQUENCE [LARGE SCALE GENOMIC DNA]</scope>
</reference>
<proteinExistence type="predicted"/>
<keyword evidence="1" id="KW-1133">Transmembrane helix</keyword>
<protein>
    <recommendedName>
        <fullName evidence="4">Gamma-secretase subunit PEN-2</fullName>
    </recommendedName>
</protein>
<evidence type="ECO:0000256" key="1">
    <source>
        <dbReference type="SAM" id="Phobius"/>
    </source>
</evidence>
<evidence type="ECO:0000313" key="3">
    <source>
        <dbReference type="Proteomes" id="UP001054837"/>
    </source>
</evidence>
<gene>
    <name evidence="2" type="ORF">CDAR_8151</name>
</gene>
<keyword evidence="1" id="KW-0472">Membrane</keyword>
<dbReference type="EMBL" id="BPLQ01008527">
    <property type="protein sequence ID" value="GIY37939.1"/>
    <property type="molecule type" value="Genomic_DNA"/>
</dbReference>
<comment type="caution">
    <text evidence="2">The sequence shown here is derived from an EMBL/GenBank/DDBJ whole genome shotgun (WGS) entry which is preliminary data.</text>
</comment>
<dbReference type="AlphaFoldDB" id="A0AAV4SVD8"/>
<keyword evidence="3" id="KW-1185">Reference proteome</keyword>
<keyword evidence="1" id="KW-0812">Transmembrane</keyword>
<evidence type="ECO:0008006" key="4">
    <source>
        <dbReference type="Google" id="ProtNLM"/>
    </source>
</evidence>
<feature type="transmembrane region" description="Helical" evidence="1">
    <location>
        <begin position="52"/>
        <end position="73"/>
    </location>
</feature>
<accession>A0AAV4SVD8</accession>
<dbReference type="Proteomes" id="UP001054837">
    <property type="component" value="Unassembled WGS sequence"/>
</dbReference>
<evidence type="ECO:0000313" key="2">
    <source>
        <dbReference type="EMBL" id="GIY37939.1"/>
    </source>
</evidence>
<sequence>MVACPTFTSDNVSTTFLPLSPWDPTGPGTLRRFSADTRRYLLPSSQALSTKYFFPFFHLVWVLWIFFPVWPSFSHSILNRSRVEGFIERVSSERVAAAFSGSLPGGMLDLTAAL</sequence>